<gene>
    <name evidence="4" type="ORF">AGERDE_LOCUS7689</name>
</gene>
<dbReference type="InterPro" id="IPR045864">
    <property type="entry name" value="aa-tRNA-synth_II/BPL/LPL"/>
</dbReference>
<feature type="domain" description="Class II Histidinyl-tRNA synthetase (HisRS)-like catalytic core" evidence="3">
    <location>
        <begin position="2"/>
        <end position="53"/>
    </location>
</feature>
<dbReference type="PANTHER" id="PTHR43707:SF1">
    <property type="entry name" value="HISTIDINE--TRNA LIGASE, MITOCHONDRIAL-RELATED"/>
    <property type="match status" value="1"/>
</dbReference>
<dbReference type="PANTHER" id="PTHR43707">
    <property type="entry name" value="HISTIDYL-TRNA SYNTHETASE"/>
    <property type="match status" value="1"/>
</dbReference>
<evidence type="ECO:0000313" key="4">
    <source>
        <dbReference type="EMBL" id="CAG8572084.1"/>
    </source>
</evidence>
<evidence type="ECO:0000256" key="1">
    <source>
        <dbReference type="ARBA" id="ARBA00012815"/>
    </source>
</evidence>
<dbReference type="GO" id="GO:0006427">
    <property type="term" value="P:histidyl-tRNA aminoacylation"/>
    <property type="evidence" value="ECO:0007669"/>
    <property type="project" value="TreeGrafter"/>
</dbReference>
<proteinExistence type="predicted"/>
<dbReference type="InterPro" id="IPR004516">
    <property type="entry name" value="HisRS/HisZ"/>
</dbReference>
<comment type="caution">
    <text evidence="4">The sequence shown here is derived from an EMBL/GenBank/DDBJ whole genome shotgun (WGS) entry which is preliminary data.</text>
</comment>
<protein>
    <recommendedName>
        <fullName evidence="1">histidine--tRNA ligase</fullName>
        <ecNumber evidence="1">6.1.1.21</ecNumber>
    </recommendedName>
</protein>
<evidence type="ECO:0000313" key="5">
    <source>
        <dbReference type="Proteomes" id="UP000789831"/>
    </source>
</evidence>
<dbReference type="AlphaFoldDB" id="A0A9N9FZY2"/>
<dbReference type="Proteomes" id="UP000789831">
    <property type="component" value="Unassembled WGS sequence"/>
</dbReference>
<organism evidence="4 5">
    <name type="scientific">Ambispora gerdemannii</name>
    <dbReference type="NCBI Taxonomy" id="144530"/>
    <lineage>
        <taxon>Eukaryota</taxon>
        <taxon>Fungi</taxon>
        <taxon>Fungi incertae sedis</taxon>
        <taxon>Mucoromycota</taxon>
        <taxon>Glomeromycotina</taxon>
        <taxon>Glomeromycetes</taxon>
        <taxon>Archaeosporales</taxon>
        <taxon>Ambisporaceae</taxon>
        <taxon>Ambispora</taxon>
    </lineage>
</organism>
<dbReference type="EMBL" id="CAJVPL010001456">
    <property type="protein sequence ID" value="CAG8572084.1"/>
    <property type="molecule type" value="Genomic_DNA"/>
</dbReference>
<name>A0A9N9FZY2_9GLOM</name>
<reference evidence="4" key="1">
    <citation type="submission" date="2021-06" db="EMBL/GenBank/DDBJ databases">
        <authorList>
            <person name="Kallberg Y."/>
            <person name="Tangrot J."/>
            <person name="Rosling A."/>
        </authorList>
    </citation>
    <scope>NUCLEOTIDE SEQUENCE</scope>
    <source>
        <strain evidence="4">MT106</strain>
    </source>
</reference>
<evidence type="ECO:0000259" key="3">
    <source>
        <dbReference type="Pfam" id="PF13393"/>
    </source>
</evidence>
<sequence>MLRGLDYYTGLVFEVNLEGEKALLGGGRYDKLYQEIGGINSPALGFAVGIERLVDYLEFCGLSSELLKDNNRVDIFFFAAAPEAYLDILIWKEKLENYLLAADYNLEQ</sequence>
<dbReference type="GO" id="GO:0004821">
    <property type="term" value="F:histidine-tRNA ligase activity"/>
    <property type="evidence" value="ECO:0007669"/>
    <property type="project" value="UniProtKB-EC"/>
</dbReference>
<dbReference type="InterPro" id="IPR041715">
    <property type="entry name" value="HisRS-like_core"/>
</dbReference>
<dbReference type="OrthoDB" id="1906957at2759"/>
<accession>A0A9N9FZY2</accession>
<evidence type="ECO:0000256" key="2">
    <source>
        <dbReference type="ARBA" id="ARBA00047639"/>
    </source>
</evidence>
<comment type="catalytic activity">
    <reaction evidence="2">
        <text>tRNA(His) + L-histidine + ATP = L-histidyl-tRNA(His) + AMP + diphosphate + H(+)</text>
        <dbReference type="Rhea" id="RHEA:17313"/>
        <dbReference type="Rhea" id="RHEA-COMP:9665"/>
        <dbReference type="Rhea" id="RHEA-COMP:9689"/>
        <dbReference type="ChEBI" id="CHEBI:15378"/>
        <dbReference type="ChEBI" id="CHEBI:30616"/>
        <dbReference type="ChEBI" id="CHEBI:33019"/>
        <dbReference type="ChEBI" id="CHEBI:57595"/>
        <dbReference type="ChEBI" id="CHEBI:78442"/>
        <dbReference type="ChEBI" id="CHEBI:78527"/>
        <dbReference type="ChEBI" id="CHEBI:456215"/>
        <dbReference type="EC" id="6.1.1.21"/>
    </reaction>
</comment>
<keyword evidence="5" id="KW-1185">Reference proteome</keyword>
<dbReference type="Gene3D" id="3.30.930.10">
    <property type="entry name" value="Bira Bifunctional Protein, Domain 2"/>
    <property type="match status" value="1"/>
</dbReference>
<dbReference type="Pfam" id="PF13393">
    <property type="entry name" value="tRNA-synt_His"/>
    <property type="match status" value="1"/>
</dbReference>
<dbReference type="SUPFAM" id="SSF55681">
    <property type="entry name" value="Class II aaRS and biotin synthetases"/>
    <property type="match status" value="1"/>
</dbReference>
<dbReference type="EC" id="6.1.1.21" evidence="1"/>
<dbReference type="GO" id="GO:0005737">
    <property type="term" value="C:cytoplasm"/>
    <property type="evidence" value="ECO:0007669"/>
    <property type="project" value="InterPro"/>
</dbReference>